<reference evidence="1" key="1">
    <citation type="journal article" date="2013" name="Genetics">
        <title>The draft genome and transcriptome of Panagrellus redivivus are shaped by the harsh demands of a free-living lifestyle.</title>
        <authorList>
            <person name="Srinivasan J."/>
            <person name="Dillman A.R."/>
            <person name="Macchietto M.G."/>
            <person name="Heikkinen L."/>
            <person name="Lakso M."/>
            <person name="Fracchia K.M."/>
            <person name="Antoshechkin I."/>
            <person name="Mortazavi A."/>
            <person name="Wong G."/>
            <person name="Sternberg P.W."/>
        </authorList>
    </citation>
    <scope>NUCLEOTIDE SEQUENCE [LARGE SCALE GENOMIC DNA]</scope>
    <source>
        <strain evidence="1">MT8872</strain>
    </source>
</reference>
<name>A0A7E4W0M9_PANRE</name>
<dbReference type="PANTHER" id="PTHR47331">
    <property type="entry name" value="PHD-TYPE DOMAIN-CONTAINING PROTEIN"/>
    <property type="match status" value="1"/>
</dbReference>
<dbReference type="Pfam" id="PF03564">
    <property type="entry name" value="DUF1759"/>
    <property type="match status" value="1"/>
</dbReference>
<sequence>MSSVPESEQIRTAIISRQSVVSVPPLHPTVPLANEFEALSMYSYITPFTNMPQNNSFYTYNTAPPIPTRPPSAINFGHQPSGSVYVGQTINEAKPQPVKIESKLPRMSIPKFDGTIEKFPEFYQTFIERVDSQNITAQDKLSYLLQSLSGKAKAALDGYAATAENYERCLNLLKAEYGKNDVICRSIKETLERVSEPRYNIDSLLNFTN</sequence>
<keyword evidence="1" id="KW-1185">Reference proteome</keyword>
<accession>A0A7E4W0M9</accession>
<dbReference type="PANTHER" id="PTHR47331:SF5">
    <property type="entry name" value="RIBONUCLEASE H"/>
    <property type="match status" value="1"/>
</dbReference>
<evidence type="ECO:0000313" key="2">
    <source>
        <dbReference type="WBParaSite" id="Pan_g5574.t1"/>
    </source>
</evidence>
<organism evidence="1 2">
    <name type="scientific">Panagrellus redivivus</name>
    <name type="common">Microworm</name>
    <dbReference type="NCBI Taxonomy" id="6233"/>
    <lineage>
        <taxon>Eukaryota</taxon>
        <taxon>Metazoa</taxon>
        <taxon>Ecdysozoa</taxon>
        <taxon>Nematoda</taxon>
        <taxon>Chromadorea</taxon>
        <taxon>Rhabditida</taxon>
        <taxon>Tylenchina</taxon>
        <taxon>Panagrolaimomorpha</taxon>
        <taxon>Panagrolaimoidea</taxon>
        <taxon>Panagrolaimidae</taxon>
        <taxon>Panagrellus</taxon>
    </lineage>
</organism>
<dbReference type="AlphaFoldDB" id="A0A7E4W0M9"/>
<evidence type="ECO:0000313" key="1">
    <source>
        <dbReference type="Proteomes" id="UP000492821"/>
    </source>
</evidence>
<dbReference type="WBParaSite" id="Pan_g5574.t1">
    <property type="protein sequence ID" value="Pan_g5574.t1"/>
    <property type="gene ID" value="Pan_g5574"/>
</dbReference>
<reference evidence="2" key="2">
    <citation type="submission" date="2020-10" db="UniProtKB">
        <authorList>
            <consortium name="WormBaseParasite"/>
        </authorList>
    </citation>
    <scope>IDENTIFICATION</scope>
</reference>
<dbReference type="InterPro" id="IPR005312">
    <property type="entry name" value="DUF1759"/>
</dbReference>
<protein>
    <submittedName>
        <fullName evidence="2">SXP/RAL-2 family protein Ani s 5-like cation-binding domain-containing protein</fullName>
    </submittedName>
</protein>
<dbReference type="Proteomes" id="UP000492821">
    <property type="component" value="Unassembled WGS sequence"/>
</dbReference>
<proteinExistence type="predicted"/>